<evidence type="ECO:0000256" key="6">
    <source>
        <dbReference type="SAM" id="MobiDB-lite"/>
    </source>
</evidence>
<dbReference type="GO" id="GO:0003677">
    <property type="term" value="F:DNA binding"/>
    <property type="evidence" value="ECO:0007669"/>
    <property type="project" value="UniProtKB-KW"/>
</dbReference>
<feature type="domain" description="AP2/ERF" evidence="7">
    <location>
        <begin position="859"/>
        <end position="912"/>
    </location>
</feature>
<evidence type="ECO:0000256" key="5">
    <source>
        <dbReference type="ARBA" id="ARBA00023242"/>
    </source>
</evidence>
<keyword evidence="3" id="KW-0238">DNA-binding</keyword>
<evidence type="ECO:0000256" key="2">
    <source>
        <dbReference type="ARBA" id="ARBA00023015"/>
    </source>
</evidence>
<comment type="subcellular location">
    <subcellularLocation>
        <location evidence="1">Nucleus</location>
    </subcellularLocation>
</comment>
<feature type="region of interest" description="Disordered" evidence="6">
    <location>
        <begin position="83"/>
        <end position="115"/>
    </location>
</feature>
<keyword evidence="5" id="KW-0539">Nucleus</keyword>
<feature type="domain" description="AP2/ERF" evidence="7">
    <location>
        <begin position="149"/>
        <end position="201"/>
    </location>
</feature>
<accession>A0AAV9XVV3</accession>
<evidence type="ECO:0000313" key="8">
    <source>
        <dbReference type="EMBL" id="KAK6588244.1"/>
    </source>
</evidence>
<dbReference type="Pfam" id="PF00847">
    <property type="entry name" value="AP2"/>
    <property type="match status" value="2"/>
</dbReference>
<dbReference type="AlphaFoldDB" id="A0AAV9XVV3"/>
<sequence length="961" mass="109180">MEENFDDKKVYIDKNSDNWNQYITMESTQEVTPTSSIGDSINIKNNAKNDMLDEIIEKKSGICENETKNYKNEDRINVVIDTETDSPIEDTENENNSNEDDLQNATNSEKENVKSDYNMNVSKSGRLEEKISLTKKGTGSRARKAEHQSGVPGVYWQESSQRWIAQWSDSLSGRRITHGFSARVYGFENAKQMAIKSRIEAIEKGKATARKLHETMDINSKLNVSNKRNRLASKEKNILFNSLINNHNIRSIMNNITDEGIGILLEEMKHLKEDVEYEGIFWHPINKVWIGVWLDSITHETCTQSFPHEISDDGIDISRLKAIEWRLKLINEKKLRDNVVEYVNNKEFKYAGNYILSNNSVDFANCINNKSNYENNNSNNIVFNNLLYYQNYYNILMSQLFQMQNYNNYQSNIGGIHSSNIENIIYLGNLLSSNSSHSKNSSINRLLQMNSLITNYLNNINISGLNSNIKYNKNTGNIESEITNVKNNVNNDNKVNINNNETENSIEYIGKMNNESNMNINHANEVIDNIVKNRIIGDISIDSNINNYFTENNIFHQMMNGMNGTQLGMLNNNINNLLLGFLNVGNTSSTMNNNNNGIINNILLSQKLNNYISNYNALNQMELLELQHFLHNYCFYNSNNNGINSMYNNEINDILKNFITSQANDFSIKKDYNIGNTNFLNKFDIYGVNNHQTNIRSEDNAFIGTIDGMARSLNTGNNILKNPNNDMENKVSLNDLNLCNVNILSKFDLLNSINMNDNSIGTDTQNYSNTSINLCNNNQNNNGCHNLSRSETSSSSLSSNSTDLSLVKNIESSIIMDISEANSAVPTITSTPMSISTPSSAKLKTTPKKKVTANTNYKSGIPGVYWKTRDQEWVAEWYDQNRKRHSRHFYVKKYGFNEAKKLAIQCRLNAVNSGEAVLRSTHNNNFNTILTNSGDLIENNLSSASSINNIEDNTAEDVNVQ</sequence>
<comment type="caution">
    <text evidence="8">The sequence shown here is derived from an EMBL/GenBank/DDBJ whole genome shotgun (WGS) entry which is preliminary data.</text>
</comment>
<name>A0AAV9XVV3_9CRYT</name>
<dbReference type="Gene3D" id="1.20.5.2050">
    <property type="match status" value="2"/>
</dbReference>
<dbReference type="Proteomes" id="UP001311799">
    <property type="component" value="Unassembled WGS sequence"/>
</dbReference>
<dbReference type="InterPro" id="IPR001471">
    <property type="entry name" value="AP2/ERF_dom"/>
</dbReference>
<protein>
    <recommendedName>
        <fullName evidence="7">AP2/ERF domain-containing protein</fullName>
    </recommendedName>
</protein>
<reference evidence="8 9" key="1">
    <citation type="submission" date="2023-10" db="EMBL/GenBank/DDBJ databases">
        <title>Comparative genomics analysis reveals potential genetic determinants of host preference in Cryptosporidium xiaoi.</title>
        <authorList>
            <person name="Xiao L."/>
            <person name="Li J."/>
        </authorList>
    </citation>
    <scope>NUCLEOTIDE SEQUENCE [LARGE SCALE GENOMIC DNA]</scope>
    <source>
        <strain evidence="8 9">52996</strain>
    </source>
</reference>
<evidence type="ECO:0000256" key="4">
    <source>
        <dbReference type="ARBA" id="ARBA00023163"/>
    </source>
</evidence>
<feature type="compositionally biased region" description="Acidic residues" evidence="6">
    <location>
        <begin position="83"/>
        <end position="102"/>
    </location>
</feature>
<dbReference type="GO" id="GO:0005634">
    <property type="term" value="C:nucleus"/>
    <property type="evidence" value="ECO:0007669"/>
    <property type="project" value="UniProtKB-SubCell"/>
</dbReference>
<evidence type="ECO:0000313" key="9">
    <source>
        <dbReference type="Proteomes" id="UP001311799"/>
    </source>
</evidence>
<evidence type="ECO:0000259" key="7">
    <source>
        <dbReference type="Pfam" id="PF00847"/>
    </source>
</evidence>
<dbReference type="GO" id="GO:0003700">
    <property type="term" value="F:DNA-binding transcription factor activity"/>
    <property type="evidence" value="ECO:0007669"/>
    <property type="project" value="InterPro"/>
</dbReference>
<gene>
    <name evidence="8" type="ORF">RS030_6811</name>
</gene>
<proteinExistence type="predicted"/>
<organism evidence="8 9">
    <name type="scientific">Cryptosporidium xiaoi</name>
    <dbReference type="NCBI Taxonomy" id="659607"/>
    <lineage>
        <taxon>Eukaryota</taxon>
        <taxon>Sar</taxon>
        <taxon>Alveolata</taxon>
        <taxon>Apicomplexa</taxon>
        <taxon>Conoidasida</taxon>
        <taxon>Coccidia</taxon>
        <taxon>Eucoccidiorida</taxon>
        <taxon>Eimeriorina</taxon>
        <taxon>Cryptosporidiidae</taxon>
        <taxon>Cryptosporidium</taxon>
    </lineage>
</organism>
<keyword evidence="9" id="KW-1185">Reference proteome</keyword>
<evidence type="ECO:0000256" key="1">
    <source>
        <dbReference type="ARBA" id="ARBA00004123"/>
    </source>
</evidence>
<keyword evidence="4" id="KW-0804">Transcription</keyword>
<evidence type="ECO:0000256" key="3">
    <source>
        <dbReference type="ARBA" id="ARBA00023125"/>
    </source>
</evidence>
<dbReference type="EMBL" id="JAWDEY010000034">
    <property type="protein sequence ID" value="KAK6588244.1"/>
    <property type="molecule type" value="Genomic_DNA"/>
</dbReference>
<keyword evidence="2" id="KW-0805">Transcription regulation</keyword>